<dbReference type="PANTHER" id="PTHR40547:SF1">
    <property type="entry name" value="SLL0298 PROTEIN"/>
    <property type="match status" value="1"/>
</dbReference>
<evidence type="ECO:0000256" key="1">
    <source>
        <dbReference type="SAM" id="Phobius"/>
    </source>
</evidence>
<dbReference type="eggNOG" id="COG3216">
    <property type="taxonomic scope" value="Bacteria"/>
</dbReference>
<dbReference type="KEGG" id="das:Daes_1819"/>
<dbReference type="HOGENOM" id="CLU_102912_1_1_7"/>
<reference evidence="3 4" key="2">
    <citation type="journal article" date="2014" name="Genome Announc.">
        <title>Complete Genome Sequence of the Subsurface, Mesophilic Sulfate-Reducing Bacterium Desulfovibrio aespoeensis Aspo-2.</title>
        <authorList>
            <person name="Pedersen K."/>
            <person name="Bengtsson A."/>
            <person name="Edlund J."/>
            <person name="Rabe L."/>
            <person name="Hazen T."/>
            <person name="Chakraborty R."/>
            <person name="Goodwin L."/>
            <person name="Shapiro N."/>
        </authorList>
    </citation>
    <scope>NUCLEOTIDE SEQUENCE [LARGE SCALE GENOMIC DNA]</scope>
    <source>
        <strain evidence="4">ATCC 700646 / DSM 10631 / Aspo-2</strain>
    </source>
</reference>
<sequence length="184" mass="21076" precursor="true">MTRLRRNNGIDRNTRLDRLRERKADWWTGTKRWTRLWYLRLMRQNSSPKNLAAALALGMFIGAMPIMPFQSVVVIALAFAFKVNKLAAWLATCYSNAATLVPFYYFLFVIGKAVTPFEGVIFDPGKLEMEQLVNAGWELFMVMFAGGLVFGIPATAATYFLSLIIIRRYRQGRAIRLLRKKTLG</sequence>
<evidence type="ECO:0000313" key="3">
    <source>
        <dbReference type="EMBL" id="ADU62831.1"/>
    </source>
</evidence>
<reference evidence="4" key="1">
    <citation type="submission" date="2010-12" db="EMBL/GenBank/DDBJ databases">
        <title>Complete sequence of Desulfovibrio aespoeensis Aspo-2.</title>
        <authorList>
            <consortium name="US DOE Joint Genome Institute"/>
            <person name="Lucas S."/>
            <person name="Copeland A."/>
            <person name="Lapidus A."/>
            <person name="Cheng J.-F."/>
            <person name="Goodwin L."/>
            <person name="Pitluck S."/>
            <person name="Chertkov O."/>
            <person name="Misra M."/>
            <person name="Detter J.C."/>
            <person name="Han C."/>
            <person name="Tapia R."/>
            <person name="Land M."/>
            <person name="Hauser L."/>
            <person name="Kyrpides N."/>
            <person name="Ivanova N."/>
            <person name="Ovchinnikova G."/>
            <person name="Pedersen K."/>
            <person name="Jagevall S."/>
            <person name="Hazen T."/>
            <person name="Woyke T."/>
        </authorList>
    </citation>
    <scope>NUCLEOTIDE SEQUENCE [LARGE SCALE GENOMIC DNA]</scope>
    <source>
        <strain evidence="4">ATCC 700646 / DSM 10631 / Aspo-2</strain>
    </source>
</reference>
<proteinExistence type="predicted"/>
<dbReference type="RefSeq" id="WP_013514746.1">
    <property type="nucleotide sequence ID" value="NC_014844.1"/>
</dbReference>
<gene>
    <name evidence="3" type="ordered locus">Daes_1819</name>
</gene>
<dbReference type="Pfam" id="PF09835">
    <property type="entry name" value="DUF2062"/>
    <property type="match status" value="1"/>
</dbReference>
<dbReference type="InterPro" id="IPR018639">
    <property type="entry name" value="DUF2062"/>
</dbReference>
<organism evidence="3 4">
    <name type="scientific">Pseudodesulfovibrio aespoeensis (strain ATCC 700646 / DSM 10631 / Aspo-2)</name>
    <name type="common">Desulfovibrio aespoeensis</name>
    <dbReference type="NCBI Taxonomy" id="643562"/>
    <lineage>
        <taxon>Bacteria</taxon>
        <taxon>Pseudomonadati</taxon>
        <taxon>Thermodesulfobacteriota</taxon>
        <taxon>Desulfovibrionia</taxon>
        <taxon>Desulfovibrionales</taxon>
        <taxon>Desulfovibrionaceae</taxon>
    </lineage>
</organism>
<feature type="transmembrane region" description="Helical" evidence="1">
    <location>
        <begin position="139"/>
        <end position="166"/>
    </location>
</feature>
<protein>
    <recommendedName>
        <fullName evidence="2">DUF2062 domain-containing protein</fullName>
    </recommendedName>
</protein>
<feature type="transmembrane region" description="Helical" evidence="1">
    <location>
        <begin position="51"/>
        <end position="79"/>
    </location>
</feature>
<keyword evidence="1" id="KW-0472">Membrane</keyword>
<accession>E6VZ55</accession>
<dbReference type="AlphaFoldDB" id="E6VZ55"/>
<keyword evidence="1" id="KW-1133">Transmembrane helix</keyword>
<evidence type="ECO:0000313" key="4">
    <source>
        <dbReference type="Proteomes" id="UP000002191"/>
    </source>
</evidence>
<name>E6VZ55_PSEA9</name>
<evidence type="ECO:0000259" key="2">
    <source>
        <dbReference type="Pfam" id="PF09835"/>
    </source>
</evidence>
<feature type="domain" description="DUF2062" evidence="2">
    <location>
        <begin position="32"/>
        <end position="173"/>
    </location>
</feature>
<keyword evidence="4" id="KW-1185">Reference proteome</keyword>
<keyword evidence="1" id="KW-0812">Transmembrane</keyword>
<dbReference type="Proteomes" id="UP000002191">
    <property type="component" value="Chromosome"/>
</dbReference>
<dbReference type="EMBL" id="CP002431">
    <property type="protein sequence ID" value="ADU62831.1"/>
    <property type="molecule type" value="Genomic_DNA"/>
</dbReference>
<dbReference type="STRING" id="643562.Daes_1819"/>
<dbReference type="PANTHER" id="PTHR40547">
    <property type="entry name" value="SLL0298 PROTEIN"/>
    <property type="match status" value="1"/>
</dbReference>